<evidence type="ECO:0000313" key="9">
    <source>
        <dbReference type="Proteomes" id="UP000230750"/>
    </source>
</evidence>
<dbReference type="Pfam" id="PF00225">
    <property type="entry name" value="Kinesin"/>
    <property type="match status" value="1"/>
</dbReference>
<keyword evidence="3" id="KW-0067">ATP-binding</keyword>
<comment type="caution">
    <text evidence="8">The sequence shown here is derived from an EMBL/GenBank/DDBJ whole genome shotgun (WGS) entry which is preliminary data.</text>
</comment>
<evidence type="ECO:0000256" key="4">
    <source>
        <dbReference type="ARBA" id="ARBA00023212"/>
    </source>
</evidence>
<dbReference type="PROSITE" id="PS50067">
    <property type="entry name" value="KINESIN_MOTOR_2"/>
    <property type="match status" value="1"/>
</dbReference>
<dbReference type="InterPro" id="IPR027640">
    <property type="entry name" value="Kinesin-like_fam"/>
</dbReference>
<organism evidence="8 9">
    <name type="scientific">Stichopus japonicus</name>
    <name type="common">Sea cucumber</name>
    <dbReference type="NCBI Taxonomy" id="307972"/>
    <lineage>
        <taxon>Eukaryota</taxon>
        <taxon>Metazoa</taxon>
        <taxon>Echinodermata</taxon>
        <taxon>Eleutherozoa</taxon>
        <taxon>Echinozoa</taxon>
        <taxon>Holothuroidea</taxon>
        <taxon>Aspidochirotacea</taxon>
        <taxon>Aspidochirotida</taxon>
        <taxon>Stichopodidae</taxon>
        <taxon>Apostichopus</taxon>
    </lineage>
</organism>
<evidence type="ECO:0000256" key="6">
    <source>
        <dbReference type="SAM" id="MobiDB-lite"/>
    </source>
</evidence>
<dbReference type="GO" id="GO:0003777">
    <property type="term" value="F:microtubule motor activity"/>
    <property type="evidence" value="ECO:0007669"/>
    <property type="project" value="InterPro"/>
</dbReference>
<dbReference type="GO" id="GO:0005524">
    <property type="term" value="F:ATP binding"/>
    <property type="evidence" value="ECO:0007669"/>
    <property type="project" value="UniProtKB-KW"/>
</dbReference>
<evidence type="ECO:0000256" key="1">
    <source>
        <dbReference type="ARBA" id="ARBA00004245"/>
    </source>
</evidence>
<dbReference type="PANTHER" id="PTHR47972">
    <property type="entry name" value="KINESIN-LIKE PROTEIN KLP-3"/>
    <property type="match status" value="1"/>
</dbReference>
<evidence type="ECO:0000259" key="7">
    <source>
        <dbReference type="PROSITE" id="PS50067"/>
    </source>
</evidence>
<evidence type="ECO:0000256" key="3">
    <source>
        <dbReference type="ARBA" id="ARBA00022840"/>
    </source>
</evidence>
<keyword evidence="4" id="KW-0963">Cytoplasm</keyword>
<dbReference type="InterPro" id="IPR001752">
    <property type="entry name" value="Kinesin_motor_dom"/>
</dbReference>
<evidence type="ECO:0000256" key="2">
    <source>
        <dbReference type="ARBA" id="ARBA00022741"/>
    </source>
</evidence>
<dbReference type="OrthoDB" id="3176171at2759"/>
<dbReference type="EMBL" id="MRZV01002665">
    <property type="protein sequence ID" value="PIK33247.1"/>
    <property type="molecule type" value="Genomic_DNA"/>
</dbReference>
<feature type="domain" description="Kinesin motor" evidence="7">
    <location>
        <begin position="1"/>
        <end position="121"/>
    </location>
</feature>
<dbReference type="AlphaFoldDB" id="A0A2G8JBX7"/>
<dbReference type="SMART" id="SM00129">
    <property type="entry name" value="KISc"/>
    <property type="match status" value="1"/>
</dbReference>
<comment type="similarity">
    <text evidence="5">Belongs to the TRAFAC class myosin-kinesin ATPase superfamily. Kinesin family.</text>
</comment>
<dbReference type="PANTHER" id="PTHR47972:SF63">
    <property type="entry name" value="KINESIN FAMILY MEMBER 25"/>
    <property type="match status" value="1"/>
</dbReference>
<evidence type="ECO:0000256" key="5">
    <source>
        <dbReference type="PROSITE-ProRule" id="PRU00283"/>
    </source>
</evidence>
<gene>
    <name evidence="8" type="ORF">BSL78_29935</name>
</gene>
<comment type="caution">
    <text evidence="5">Lacks conserved residue(s) required for the propagation of feature annotation.</text>
</comment>
<dbReference type="SUPFAM" id="SSF52540">
    <property type="entry name" value="P-loop containing nucleoside triphosphate hydrolases"/>
    <property type="match status" value="1"/>
</dbReference>
<name>A0A2G8JBX7_STIJA</name>
<keyword evidence="2" id="KW-0547">Nucleotide-binding</keyword>
<accession>A0A2G8JBX7</accession>
<sequence>MMPFCICGEVYNNEIRDLLTFDPAGMKHDVYTSEDGSMEVTSVSTKLIHSVEDLIHFVHHGLTHRHEDSTLVHDHSSRSHLVVTLTVTGIPTPTKMGTNRSGEEIVKTKLQLVDLAGSECVETLQCLGFGSRARQVQRGPVKRRPSYWRPTSGGGSRSPVVTSTRRSHSLTSIHREHSLEVTTPNRLLYSEGNRFGYRGAPP</sequence>
<comment type="subcellular location">
    <subcellularLocation>
        <location evidence="1">Cytoplasm</location>
        <location evidence="1">Cytoskeleton</location>
    </subcellularLocation>
</comment>
<dbReference type="GO" id="GO:0008017">
    <property type="term" value="F:microtubule binding"/>
    <property type="evidence" value="ECO:0007669"/>
    <property type="project" value="InterPro"/>
</dbReference>
<dbReference type="Proteomes" id="UP000230750">
    <property type="component" value="Unassembled WGS sequence"/>
</dbReference>
<feature type="region of interest" description="Disordered" evidence="6">
    <location>
        <begin position="138"/>
        <end position="176"/>
    </location>
</feature>
<dbReference type="PRINTS" id="PR00380">
    <property type="entry name" value="KINESINHEAVY"/>
</dbReference>
<dbReference type="GO" id="GO:0015630">
    <property type="term" value="C:microtubule cytoskeleton"/>
    <property type="evidence" value="ECO:0007669"/>
    <property type="project" value="TreeGrafter"/>
</dbReference>
<proteinExistence type="inferred from homology"/>
<reference evidence="8" key="1">
    <citation type="journal article" date="2017" name="PLoS Biol.">
        <title>The sea cucumber genome provides insights into morphological evolution and visceral regeneration.</title>
        <authorList>
            <person name="Zhang X."/>
            <person name="Sun L."/>
            <person name="Yuan J."/>
            <person name="Sun Y."/>
            <person name="Gao Y."/>
            <person name="Zhang L."/>
            <person name="Li S."/>
            <person name="Dai H."/>
            <person name="Hamel J.F."/>
            <person name="Liu C."/>
            <person name="Yu Y."/>
            <person name="Liu S."/>
            <person name="Lin W."/>
            <person name="Guo K."/>
            <person name="Jin S."/>
            <person name="Xu P."/>
            <person name="Storey K.B."/>
            <person name="Huan P."/>
            <person name="Zhang T."/>
            <person name="Zhou Y."/>
            <person name="Zhang J."/>
            <person name="Lin C."/>
            <person name="Li X."/>
            <person name="Xing L."/>
            <person name="Huo D."/>
            <person name="Sun M."/>
            <person name="Wang L."/>
            <person name="Mercier A."/>
            <person name="Li F."/>
            <person name="Yang H."/>
            <person name="Xiang J."/>
        </authorList>
    </citation>
    <scope>NUCLEOTIDE SEQUENCE [LARGE SCALE GENOMIC DNA]</scope>
    <source>
        <strain evidence="8">Shaxun</strain>
        <tissue evidence="8">Muscle</tissue>
    </source>
</reference>
<dbReference type="STRING" id="307972.A0A2G8JBX7"/>
<dbReference type="Gene3D" id="3.40.850.10">
    <property type="entry name" value="Kinesin motor domain"/>
    <property type="match status" value="1"/>
</dbReference>
<keyword evidence="4" id="KW-0206">Cytoskeleton</keyword>
<dbReference type="InterPro" id="IPR027417">
    <property type="entry name" value="P-loop_NTPase"/>
</dbReference>
<keyword evidence="9" id="KW-1185">Reference proteome</keyword>
<dbReference type="GO" id="GO:0007018">
    <property type="term" value="P:microtubule-based movement"/>
    <property type="evidence" value="ECO:0007669"/>
    <property type="project" value="InterPro"/>
</dbReference>
<dbReference type="InterPro" id="IPR036961">
    <property type="entry name" value="Kinesin_motor_dom_sf"/>
</dbReference>
<protein>
    <submittedName>
        <fullName evidence="8">Putative kinesin-like protein KIF25</fullName>
    </submittedName>
</protein>
<evidence type="ECO:0000313" key="8">
    <source>
        <dbReference type="EMBL" id="PIK33247.1"/>
    </source>
</evidence>